<accession>A0A0E9QUH0</accession>
<sequence>MNWVCSFVCYMVLSLTFVFITFMDISCIFN</sequence>
<evidence type="ECO:0000313" key="2">
    <source>
        <dbReference type="EMBL" id="JAH20479.1"/>
    </source>
</evidence>
<proteinExistence type="predicted"/>
<reference evidence="2" key="2">
    <citation type="journal article" date="2015" name="Fish Shellfish Immunol.">
        <title>Early steps in the European eel (Anguilla anguilla)-Vibrio vulnificus interaction in the gills: Role of the RtxA13 toxin.</title>
        <authorList>
            <person name="Callol A."/>
            <person name="Pajuelo D."/>
            <person name="Ebbesson L."/>
            <person name="Teles M."/>
            <person name="MacKenzie S."/>
            <person name="Amaro C."/>
        </authorList>
    </citation>
    <scope>NUCLEOTIDE SEQUENCE</scope>
</reference>
<keyword evidence="1" id="KW-0472">Membrane</keyword>
<dbReference type="AlphaFoldDB" id="A0A0E9QUH0"/>
<organism evidence="2">
    <name type="scientific">Anguilla anguilla</name>
    <name type="common">European freshwater eel</name>
    <name type="synonym">Muraena anguilla</name>
    <dbReference type="NCBI Taxonomy" id="7936"/>
    <lineage>
        <taxon>Eukaryota</taxon>
        <taxon>Metazoa</taxon>
        <taxon>Chordata</taxon>
        <taxon>Craniata</taxon>
        <taxon>Vertebrata</taxon>
        <taxon>Euteleostomi</taxon>
        <taxon>Actinopterygii</taxon>
        <taxon>Neopterygii</taxon>
        <taxon>Teleostei</taxon>
        <taxon>Anguilliformes</taxon>
        <taxon>Anguillidae</taxon>
        <taxon>Anguilla</taxon>
    </lineage>
</organism>
<reference evidence="2" key="1">
    <citation type="submission" date="2014-11" db="EMBL/GenBank/DDBJ databases">
        <authorList>
            <person name="Amaro Gonzalez C."/>
        </authorList>
    </citation>
    <scope>NUCLEOTIDE SEQUENCE</scope>
</reference>
<protein>
    <submittedName>
        <fullName evidence="2">Uncharacterized protein</fullName>
    </submittedName>
</protein>
<keyword evidence="1" id="KW-0812">Transmembrane</keyword>
<dbReference type="EMBL" id="GBXM01088098">
    <property type="protein sequence ID" value="JAH20479.1"/>
    <property type="molecule type" value="Transcribed_RNA"/>
</dbReference>
<evidence type="ECO:0000256" key="1">
    <source>
        <dbReference type="SAM" id="Phobius"/>
    </source>
</evidence>
<name>A0A0E9QUH0_ANGAN</name>
<keyword evidence="1" id="KW-1133">Transmembrane helix</keyword>
<feature type="transmembrane region" description="Helical" evidence="1">
    <location>
        <begin position="7"/>
        <end position="29"/>
    </location>
</feature>